<reference evidence="1" key="1">
    <citation type="journal article" date="2015" name="Nature">
        <title>Complex archaea that bridge the gap between prokaryotes and eukaryotes.</title>
        <authorList>
            <person name="Spang A."/>
            <person name="Saw J.H."/>
            <person name="Jorgensen S.L."/>
            <person name="Zaremba-Niedzwiedzka K."/>
            <person name="Martijn J."/>
            <person name="Lind A.E."/>
            <person name="van Eijk R."/>
            <person name="Schleper C."/>
            <person name="Guy L."/>
            <person name="Ettema T.J."/>
        </authorList>
    </citation>
    <scope>NUCLEOTIDE SEQUENCE</scope>
</reference>
<dbReference type="AlphaFoldDB" id="A0A0F9GFI1"/>
<organism evidence="1">
    <name type="scientific">marine sediment metagenome</name>
    <dbReference type="NCBI Taxonomy" id="412755"/>
    <lineage>
        <taxon>unclassified sequences</taxon>
        <taxon>metagenomes</taxon>
        <taxon>ecological metagenomes</taxon>
    </lineage>
</organism>
<sequence>MQRQYLIDNQDKLVEHTGTNHFVMTHKLYDCSLKVFLKRGGVRILCYGDSIAIESSKVLSDMQRCIINRLLRKDDFFRVVFNSDVKNKFDRPIKRLWGVL</sequence>
<proteinExistence type="predicted"/>
<name>A0A0F9GFI1_9ZZZZ</name>
<comment type="caution">
    <text evidence="1">The sequence shown here is derived from an EMBL/GenBank/DDBJ whole genome shotgun (WGS) entry which is preliminary data.</text>
</comment>
<gene>
    <name evidence="1" type="ORF">LCGC14_2127470</name>
</gene>
<accession>A0A0F9GFI1</accession>
<evidence type="ECO:0000313" key="1">
    <source>
        <dbReference type="EMBL" id="KKL68195.1"/>
    </source>
</evidence>
<dbReference type="EMBL" id="LAZR01026608">
    <property type="protein sequence ID" value="KKL68195.1"/>
    <property type="molecule type" value="Genomic_DNA"/>
</dbReference>
<protein>
    <submittedName>
        <fullName evidence="1">Uncharacterized protein</fullName>
    </submittedName>
</protein>